<gene>
    <name evidence="1" type="ORF">H9624_04520</name>
</gene>
<reference evidence="1 2" key="1">
    <citation type="submission" date="2020-08" db="EMBL/GenBank/DDBJ databases">
        <title>A Genomic Blueprint of the Chicken Gut Microbiome.</title>
        <authorList>
            <person name="Gilroy R."/>
            <person name="Ravi A."/>
            <person name="Getino M."/>
            <person name="Pursley I."/>
            <person name="Horton D.L."/>
            <person name="Alikhan N.-F."/>
            <person name="Baker D."/>
            <person name="Gharbi K."/>
            <person name="Hall N."/>
            <person name="Watson M."/>
            <person name="Adriaenssens E.M."/>
            <person name="Foster-Nyarko E."/>
            <person name="Jarju S."/>
            <person name="Secka A."/>
            <person name="Antonio M."/>
            <person name="Oren A."/>
            <person name="Chaudhuri R."/>
            <person name="La Ragione R.M."/>
            <person name="Hildebrand F."/>
            <person name="Pallen M.J."/>
        </authorList>
    </citation>
    <scope>NUCLEOTIDE SEQUENCE [LARGE SCALE GENOMIC DNA]</scope>
    <source>
        <strain evidence="1 2">Sa1BUA1</strain>
    </source>
</reference>
<dbReference type="RefSeq" id="WP_251838687.1">
    <property type="nucleotide sequence ID" value="NZ_JACSPO010000001.1"/>
</dbReference>
<keyword evidence="2" id="KW-1185">Reference proteome</keyword>
<dbReference type="EMBL" id="JACSPO010000001">
    <property type="protein sequence ID" value="MBD8061587.1"/>
    <property type="molecule type" value="Genomic_DNA"/>
</dbReference>
<dbReference type="SUPFAM" id="SSF53795">
    <property type="entry name" value="PEP carboxykinase-like"/>
    <property type="match status" value="1"/>
</dbReference>
<dbReference type="InterPro" id="IPR027417">
    <property type="entry name" value="P-loop_NTPase"/>
</dbReference>
<proteinExistence type="predicted"/>
<evidence type="ECO:0008006" key="3">
    <source>
        <dbReference type="Google" id="ProtNLM"/>
    </source>
</evidence>
<evidence type="ECO:0000313" key="1">
    <source>
        <dbReference type="EMBL" id="MBD8061587.1"/>
    </source>
</evidence>
<evidence type="ECO:0000313" key="2">
    <source>
        <dbReference type="Proteomes" id="UP000661894"/>
    </source>
</evidence>
<name>A0ABR8YZT0_9MICO</name>
<dbReference type="Gene3D" id="3.40.50.300">
    <property type="entry name" value="P-loop containing nucleotide triphosphate hydrolases"/>
    <property type="match status" value="1"/>
</dbReference>
<accession>A0ABR8YZT0</accession>
<comment type="caution">
    <text evidence="1">The sequence shown here is derived from an EMBL/GenBank/DDBJ whole genome shotgun (WGS) entry which is preliminary data.</text>
</comment>
<sequence>MSPEPPQRLYGLTVAAGFALHQHRPAPAGSRVDVTVVDGAPMEEDRRTPPGTVLLDFGTDPDRWYTVTRDDDGSVLLRVHGVCDFAISPDLSEVTLHLVHGAAPGMRAIMTTGTLLALQLYLRGHAVLHASAVERDGTAVAFLGHSGMGKSTLAALLCAQGARVVSDDVVPVTTGDVPLVPLGATELRLRAGAEAVTAGLSDLRSRVSADDRTVVGLPSPGTDAVPLGAVVIPRPNREGRLELEPLDAKSALFALMSFPRLMGWQDPTVLAQVFTHASWLARSVPVLVGHVPWGPPFREDIAPAIWAAVDRLSPAYRA</sequence>
<dbReference type="Proteomes" id="UP000661894">
    <property type="component" value="Unassembled WGS sequence"/>
</dbReference>
<protein>
    <recommendedName>
        <fullName evidence="3">Serine kinase</fullName>
    </recommendedName>
</protein>
<organism evidence="1 2">
    <name type="scientific">Oceanitalea stevensii</name>
    <dbReference type="NCBI Taxonomy" id="2763072"/>
    <lineage>
        <taxon>Bacteria</taxon>
        <taxon>Bacillati</taxon>
        <taxon>Actinomycetota</taxon>
        <taxon>Actinomycetes</taxon>
        <taxon>Micrococcales</taxon>
        <taxon>Bogoriellaceae</taxon>
        <taxon>Georgenia</taxon>
    </lineage>
</organism>